<reference evidence="2" key="1">
    <citation type="submission" date="2015-10" db="EMBL/GenBank/DDBJ databases">
        <title>Analysis of five complete genome sequences for members of the class Peribacteria in the recently recognized Peregrinibacteria bacterial phylum.</title>
        <authorList>
            <person name="Anantharaman K."/>
            <person name="Brown C.T."/>
            <person name="Burstein D."/>
            <person name="Castelle C.J."/>
            <person name="Probst A.J."/>
            <person name="Thomas B.C."/>
            <person name="Williams K.H."/>
            <person name="Banfield J.F."/>
        </authorList>
    </citation>
    <scope>NUCLEOTIDE SEQUENCE [LARGE SCALE GENOMIC DNA]</scope>
</reference>
<accession>A0A0S1SM66</accession>
<accession>A0A0S1SSY2</accession>
<sequence length="127" mass="14019">MKKYLLPGALGILLLLAAAFLWRNNDETAGPVREAVAQAFSEKYSRPVGTFAIEVQKETNAFARGTVRFEGEMGGGMWFAARTARGWELAFDGNGMMNCEIANAYDFPSDIVPGCIDTQNEDTFVRR</sequence>
<accession>A0A0S1SLK0</accession>
<dbReference type="STRING" id="1735162.PeribacterB2_0113"/>
<accession>A0A0S1SX37</accession>
<reference evidence="1 2" key="2">
    <citation type="journal article" date="2016" name="PeerJ">
        <title>Analysis of five complete genome sequences for members of the class Peribacteria in the recently recognized Peregrinibacteria bacterial phylum.</title>
        <authorList>
            <person name="Anantharaman K."/>
            <person name="Brown C.T."/>
            <person name="Burstein D."/>
            <person name="Castelle C.J."/>
            <person name="Probst A.J."/>
            <person name="Thomas B.C."/>
            <person name="Williams K.H."/>
            <person name="Banfield J.F."/>
        </authorList>
    </citation>
    <scope>NUCLEOTIDE SEQUENCE [LARGE SCALE GENOMIC DNA]</scope>
    <source>
        <strain evidence="1">RIFOXYD1_FULL_PER-ii_59_16</strain>
    </source>
</reference>
<dbReference type="EMBL" id="CP013065">
    <property type="protein sequence ID" value="ALM12816.1"/>
    <property type="molecule type" value="Genomic_DNA"/>
</dbReference>
<evidence type="ECO:0000313" key="2">
    <source>
        <dbReference type="Proteomes" id="UP000069135"/>
    </source>
</evidence>
<gene>
    <name evidence="1" type="ORF">PeribacterD1_0113</name>
</gene>
<proteinExistence type="predicted"/>
<dbReference type="AlphaFoldDB" id="A0A0S1SSY2"/>
<dbReference type="Proteomes" id="UP000069135">
    <property type="component" value="Chromosome"/>
</dbReference>
<dbReference type="KEGG" id="prf:PeribacterA2_0113"/>
<name>A0A0S1SSY2_9BACT</name>
<accession>A0A0S1SH09</accession>
<protein>
    <submittedName>
        <fullName evidence="1">Uncharacterized protein</fullName>
    </submittedName>
</protein>
<organism evidence="1 2">
    <name type="scientific">Candidatus Peribacter riflensis</name>
    <dbReference type="NCBI Taxonomy" id="1735162"/>
    <lineage>
        <taxon>Bacteria</taxon>
        <taxon>Candidatus Peregrinibacteriota</taxon>
        <taxon>Candidatus Peribacteria</taxon>
        <taxon>Candidatus Peribacterales</taxon>
        <taxon>Candidatus Peribacteraceae</taxon>
        <taxon>Candidatus Peribacter</taxon>
    </lineage>
</organism>
<evidence type="ECO:0000313" key="1">
    <source>
        <dbReference type="EMBL" id="ALM12816.1"/>
    </source>
</evidence>